<evidence type="ECO:0000259" key="11">
    <source>
        <dbReference type="Pfam" id="PF00593"/>
    </source>
</evidence>
<dbReference type="InterPro" id="IPR037066">
    <property type="entry name" value="Plug_dom_sf"/>
</dbReference>
<accession>A0ABW6D393</accession>
<evidence type="ECO:0000256" key="4">
    <source>
        <dbReference type="ARBA" id="ARBA00022692"/>
    </source>
</evidence>
<dbReference type="InterPro" id="IPR036942">
    <property type="entry name" value="Beta-barrel_TonB_sf"/>
</dbReference>
<keyword evidence="9" id="KW-0998">Cell outer membrane</keyword>
<dbReference type="Pfam" id="PF00593">
    <property type="entry name" value="TonB_dep_Rec_b-barrel"/>
    <property type="match status" value="1"/>
</dbReference>
<dbReference type="InterPro" id="IPR012910">
    <property type="entry name" value="Plug_dom"/>
</dbReference>
<comment type="subcellular location">
    <subcellularLocation>
        <location evidence="1">Cell outer membrane</location>
        <topology evidence="1">Multi-pass membrane protein</topology>
    </subcellularLocation>
</comment>
<dbReference type="PANTHER" id="PTHR30069:SF29">
    <property type="entry name" value="HEMOGLOBIN AND HEMOGLOBIN-HAPTOGLOBIN-BINDING PROTEIN 1-RELATED"/>
    <property type="match status" value="1"/>
</dbReference>
<evidence type="ECO:0000256" key="6">
    <source>
        <dbReference type="ARBA" id="ARBA00023077"/>
    </source>
</evidence>
<keyword evidence="3" id="KW-1134">Transmembrane beta strand</keyword>
<protein>
    <submittedName>
        <fullName evidence="13">TonB-dependent receptor</fullName>
    </submittedName>
</protein>
<keyword evidence="2" id="KW-0813">Transport</keyword>
<sequence length="641" mass="72392">MLFNLIVSAWLFCVPDSSKTLTEVEVRVLEQNRTRLASPDAFGLLQAKDIHAIQSNSFSSSLNAQSGVRLEERSPGSYRIAIRGSSLRAPFGVRNVKVYWNQIPFTDAGNNTYLAVLEPDMMDQIILTKGPSGGLYGAGTGGSILFNGSQGPNKIEHQEIVNSLGGYKQIWNIQHSGHRVYASFWQQSGARDWSAMKKQILSHEYHQNFDINGTLHVTSYYADIAYQTPGGLTMAQFKANPFQARPAAGAFLSAADQQATFRLKSFGTGIYIANSWNGNWGYNLANSVQVNKVENPTIRNYEIRHEPNVSSRGVIHYKQNKNAVDFGYEFQIGQFDSQTFGNRKGIKDTLQVTQNTNIQSGNIFAQWDYQINSHWNSTVSLSANGYWTQYIGNEQNLTPRFAIVRKLGTHQRIIAKIASGYSPPSISEIRPSTGIINTNLKSEKGWNKEITWRGKYAFFDWDISAYQFDLDETIVIRRAPDGSDYFVNAGKTTQQGIELNYTFRLGKRINIRNSESIQNFRFSDYVSGTKNYSGNRLTGTSPFQHASLVQWEIHPRLTWNAQFLFTDFMYLNDANTEMLPASRVWNSKITYQQKHWGVWLTAENIFDELYVSGPDLNAAGNRFYNASPGRYFQAGLKITLN</sequence>
<evidence type="ECO:0000313" key="14">
    <source>
        <dbReference type="Proteomes" id="UP001598114"/>
    </source>
</evidence>
<feature type="domain" description="TonB-dependent receptor-like beta-barrel" evidence="11">
    <location>
        <begin position="233"/>
        <end position="605"/>
    </location>
</feature>
<organism evidence="13 14">
    <name type="scientific">Aquirufa echingensis</name>
    <dbReference type="NCBI Taxonomy" id="3096516"/>
    <lineage>
        <taxon>Bacteria</taxon>
        <taxon>Pseudomonadati</taxon>
        <taxon>Bacteroidota</taxon>
        <taxon>Cytophagia</taxon>
        <taxon>Cytophagales</taxon>
        <taxon>Flectobacillaceae</taxon>
        <taxon>Aquirufa</taxon>
    </lineage>
</organism>
<dbReference type="PANTHER" id="PTHR30069">
    <property type="entry name" value="TONB-DEPENDENT OUTER MEMBRANE RECEPTOR"/>
    <property type="match status" value="1"/>
</dbReference>
<keyword evidence="14" id="KW-1185">Reference proteome</keyword>
<name>A0ABW6D393_9BACT</name>
<keyword evidence="6 10" id="KW-0798">TonB box</keyword>
<comment type="similarity">
    <text evidence="10">Belongs to the TonB-dependent receptor family.</text>
</comment>
<evidence type="ECO:0000256" key="8">
    <source>
        <dbReference type="ARBA" id="ARBA00023170"/>
    </source>
</evidence>
<evidence type="ECO:0000256" key="9">
    <source>
        <dbReference type="ARBA" id="ARBA00023237"/>
    </source>
</evidence>
<keyword evidence="8 13" id="KW-0675">Receptor</keyword>
<dbReference type="Proteomes" id="UP001598114">
    <property type="component" value="Unassembled WGS sequence"/>
</dbReference>
<keyword evidence="7 10" id="KW-0472">Membrane</keyword>
<keyword evidence="5" id="KW-0732">Signal</keyword>
<dbReference type="EMBL" id="JBBKYA010000004">
    <property type="protein sequence ID" value="MFD3276477.1"/>
    <property type="molecule type" value="Genomic_DNA"/>
</dbReference>
<dbReference type="InterPro" id="IPR039426">
    <property type="entry name" value="TonB-dep_rcpt-like"/>
</dbReference>
<evidence type="ECO:0000256" key="3">
    <source>
        <dbReference type="ARBA" id="ARBA00022452"/>
    </source>
</evidence>
<evidence type="ECO:0000256" key="5">
    <source>
        <dbReference type="ARBA" id="ARBA00022729"/>
    </source>
</evidence>
<evidence type="ECO:0000313" key="13">
    <source>
        <dbReference type="EMBL" id="MFD3276477.1"/>
    </source>
</evidence>
<evidence type="ECO:0000256" key="7">
    <source>
        <dbReference type="ARBA" id="ARBA00023136"/>
    </source>
</evidence>
<proteinExistence type="inferred from homology"/>
<comment type="caution">
    <text evidence="13">The sequence shown here is derived from an EMBL/GenBank/DDBJ whole genome shotgun (WGS) entry which is preliminary data.</text>
</comment>
<dbReference type="Gene3D" id="2.40.170.20">
    <property type="entry name" value="TonB-dependent receptor, beta-barrel domain"/>
    <property type="match status" value="1"/>
</dbReference>
<feature type="domain" description="TonB-dependent receptor plug" evidence="12">
    <location>
        <begin position="45"/>
        <end position="142"/>
    </location>
</feature>
<evidence type="ECO:0000256" key="2">
    <source>
        <dbReference type="ARBA" id="ARBA00022448"/>
    </source>
</evidence>
<gene>
    <name evidence="13" type="ORF">SKC38_09585</name>
</gene>
<dbReference type="Pfam" id="PF07715">
    <property type="entry name" value="Plug"/>
    <property type="match status" value="1"/>
</dbReference>
<keyword evidence="4" id="KW-0812">Transmembrane</keyword>
<evidence type="ECO:0000256" key="1">
    <source>
        <dbReference type="ARBA" id="ARBA00004571"/>
    </source>
</evidence>
<evidence type="ECO:0000256" key="10">
    <source>
        <dbReference type="RuleBase" id="RU003357"/>
    </source>
</evidence>
<dbReference type="SUPFAM" id="SSF56935">
    <property type="entry name" value="Porins"/>
    <property type="match status" value="1"/>
</dbReference>
<dbReference type="RefSeq" id="WP_377976915.1">
    <property type="nucleotide sequence ID" value="NZ_JBBKYA010000004.1"/>
</dbReference>
<dbReference type="InterPro" id="IPR000531">
    <property type="entry name" value="Beta-barrel_TonB"/>
</dbReference>
<dbReference type="Gene3D" id="2.170.130.10">
    <property type="entry name" value="TonB-dependent receptor, plug domain"/>
    <property type="match status" value="1"/>
</dbReference>
<reference evidence="13 14" key="1">
    <citation type="submission" date="2024-03" db="EMBL/GenBank/DDBJ databases">
        <title>Aquirufa genome sequencing.</title>
        <authorList>
            <person name="Pitt A."/>
            <person name="Hahn M.W."/>
        </authorList>
    </citation>
    <scope>NUCLEOTIDE SEQUENCE [LARGE SCALE GENOMIC DNA]</scope>
    <source>
        <strain evidence="13 14">PLAD-142S6K</strain>
    </source>
</reference>
<evidence type="ECO:0000259" key="12">
    <source>
        <dbReference type="Pfam" id="PF07715"/>
    </source>
</evidence>